<evidence type="ECO:0008006" key="5">
    <source>
        <dbReference type="Google" id="ProtNLM"/>
    </source>
</evidence>
<feature type="transmembrane region" description="Helical" evidence="2">
    <location>
        <begin position="172"/>
        <end position="191"/>
    </location>
</feature>
<feature type="transmembrane region" description="Helical" evidence="2">
    <location>
        <begin position="12"/>
        <end position="36"/>
    </location>
</feature>
<keyword evidence="2" id="KW-1133">Transmembrane helix</keyword>
<dbReference type="eggNOG" id="ENOG502SI2P">
    <property type="taxonomic scope" value="Eukaryota"/>
</dbReference>
<evidence type="ECO:0000313" key="3">
    <source>
        <dbReference type="EMBL" id="EPS33651.1"/>
    </source>
</evidence>
<organism evidence="3 4">
    <name type="scientific">Penicillium oxalicum (strain 114-2 / CGMCC 5302)</name>
    <name type="common">Penicillium decumbens</name>
    <dbReference type="NCBI Taxonomy" id="933388"/>
    <lineage>
        <taxon>Eukaryota</taxon>
        <taxon>Fungi</taxon>
        <taxon>Dikarya</taxon>
        <taxon>Ascomycota</taxon>
        <taxon>Pezizomycotina</taxon>
        <taxon>Eurotiomycetes</taxon>
        <taxon>Eurotiomycetidae</taxon>
        <taxon>Eurotiales</taxon>
        <taxon>Aspergillaceae</taxon>
        <taxon>Penicillium</taxon>
    </lineage>
</organism>
<dbReference type="Proteomes" id="UP000019376">
    <property type="component" value="Unassembled WGS sequence"/>
</dbReference>
<dbReference type="STRING" id="933388.S7ZXW8"/>
<keyword evidence="2" id="KW-0472">Membrane</keyword>
<evidence type="ECO:0000256" key="2">
    <source>
        <dbReference type="SAM" id="Phobius"/>
    </source>
</evidence>
<proteinExistence type="predicted"/>
<protein>
    <recommendedName>
        <fullName evidence="5">MARVEL domain-containing protein</fullName>
    </recommendedName>
</protein>
<dbReference type="OrthoDB" id="5352400at2759"/>
<dbReference type="EMBL" id="KB644415">
    <property type="protein sequence ID" value="EPS33651.1"/>
    <property type="molecule type" value="Genomic_DNA"/>
</dbReference>
<name>S7ZXW8_PENO1</name>
<reference evidence="3 4" key="1">
    <citation type="journal article" date="2013" name="PLoS ONE">
        <title>Genomic and secretomic analyses reveal unique features of the lignocellulolytic enzyme system of Penicillium decumbens.</title>
        <authorList>
            <person name="Liu G."/>
            <person name="Zhang L."/>
            <person name="Wei X."/>
            <person name="Zou G."/>
            <person name="Qin Y."/>
            <person name="Ma L."/>
            <person name="Li J."/>
            <person name="Zheng H."/>
            <person name="Wang S."/>
            <person name="Wang C."/>
            <person name="Xun L."/>
            <person name="Zhao G.-P."/>
            <person name="Zhou Z."/>
            <person name="Qu Y."/>
        </authorList>
    </citation>
    <scope>NUCLEOTIDE SEQUENCE [LARGE SCALE GENOMIC DNA]</scope>
    <source>
        <strain evidence="4">114-2 / CGMCC 5302</strain>
    </source>
</reference>
<feature type="transmembrane region" description="Helical" evidence="2">
    <location>
        <begin position="107"/>
        <end position="126"/>
    </location>
</feature>
<dbReference type="AlphaFoldDB" id="S7ZXW8"/>
<evidence type="ECO:0000313" key="4">
    <source>
        <dbReference type="Proteomes" id="UP000019376"/>
    </source>
</evidence>
<gene>
    <name evidence="3" type="ORF">PDE_08613</name>
</gene>
<dbReference type="PhylomeDB" id="S7ZXW8"/>
<dbReference type="HOGENOM" id="CLU_065434_0_1_1"/>
<sequence>MQFIFPRRHRHYKLTLWLMVAELPFTVAVLTLTGIASHNLYRTLLWRDGAENGFNSAPTAALYAAANYRPYTTPMVWSSFLDNYNLIIGVLSTFLLIVKFPIHCMHLFFPPIAAFIHGSIMILYIISARFQAGSDMSDPKRPQPGAPWYIAKNCNVAVHPSNINYCQQAKSLFAITIIIIVLYFVEFAITVHSCFITKAERDEVLEQREEKRIEKEFEEEIMKSPSMIPMTPAFFGQDHPGMIPRTPGYPPVAATMPVSHGEALHAPFTARPATGRTPGFNRLASGSTASDLPLRDHSNLPTPQGPPEPRQSADGQNAQGTAMYFPPPPKKASKK</sequence>
<accession>S7ZXW8</accession>
<feature type="transmembrane region" description="Helical" evidence="2">
    <location>
        <begin position="83"/>
        <end position="100"/>
    </location>
</feature>
<evidence type="ECO:0000256" key="1">
    <source>
        <dbReference type="SAM" id="MobiDB-lite"/>
    </source>
</evidence>
<keyword evidence="4" id="KW-1185">Reference proteome</keyword>
<feature type="compositionally biased region" description="Pro residues" evidence="1">
    <location>
        <begin position="325"/>
        <end position="335"/>
    </location>
</feature>
<feature type="region of interest" description="Disordered" evidence="1">
    <location>
        <begin position="269"/>
        <end position="335"/>
    </location>
</feature>
<keyword evidence="2" id="KW-0812">Transmembrane</keyword>